<dbReference type="EMBL" id="UNSC01000004">
    <property type="protein sequence ID" value="SZD72990.1"/>
    <property type="molecule type" value="Genomic_DNA"/>
</dbReference>
<dbReference type="Proteomes" id="UP000262142">
    <property type="component" value="Unassembled WGS sequence"/>
</dbReference>
<protein>
    <submittedName>
        <fullName evidence="1">Uncharacterized protein</fullName>
    </submittedName>
</protein>
<organism evidence="1 2">
    <name type="scientific">Candidatus Ornithobacterium hominis</name>
    <dbReference type="NCBI Taxonomy" id="2497989"/>
    <lineage>
        <taxon>Bacteria</taxon>
        <taxon>Pseudomonadati</taxon>
        <taxon>Bacteroidota</taxon>
        <taxon>Flavobacteriia</taxon>
        <taxon>Flavobacteriales</taxon>
        <taxon>Weeksellaceae</taxon>
        <taxon>Ornithobacterium</taxon>
    </lineage>
</organism>
<proteinExistence type="predicted"/>
<sequence length="35" mass="4273">MGKTFYAEIANEKILYIIYYNSVRIYNLLEKIQEK</sequence>
<reference evidence="1 2" key="1">
    <citation type="submission" date="2018-09" db="EMBL/GenBank/DDBJ databases">
        <authorList>
            <consortium name="Pathogen Informatics"/>
        </authorList>
    </citation>
    <scope>NUCLEOTIDE SEQUENCE [LARGE SCALE GENOMIC DNA]</scope>
    <source>
        <strain evidence="1 2">OH-22767</strain>
    </source>
</reference>
<evidence type="ECO:0000313" key="2">
    <source>
        <dbReference type="Proteomes" id="UP000262142"/>
    </source>
</evidence>
<accession>A0A383U0G3</accession>
<dbReference type="AlphaFoldDB" id="A0A383U0G3"/>
<keyword evidence="2" id="KW-1185">Reference proteome</keyword>
<evidence type="ECO:0000313" key="1">
    <source>
        <dbReference type="EMBL" id="SZD72990.1"/>
    </source>
</evidence>
<name>A0A383U0G3_9FLAO</name>
<gene>
    <name evidence="1" type="ORF">SAMEA104719789_01101</name>
</gene>